<evidence type="ECO:0000313" key="1">
    <source>
        <dbReference type="EMBL" id="KAG9468724.1"/>
    </source>
</evidence>
<dbReference type="AlphaFoldDB" id="A0A8J6JYL5"/>
<reference evidence="1" key="1">
    <citation type="thesis" date="2020" institute="ProQuest LLC" country="789 East Eisenhower Parkway, Ann Arbor, MI, USA">
        <title>Comparative Genomics and Chromosome Evolution.</title>
        <authorList>
            <person name="Mudd A.B."/>
        </authorList>
    </citation>
    <scope>NUCLEOTIDE SEQUENCE</scope>
    <source>
        <strain evidence="1">HN-11 Male</strain>
        <tissue evidence="1">Kidney and liver</tissue>
    </source>
</reference>
<name>A0A8J6JYL5_ELECQ</name>
<gene>
    <name evidence="1" type="ORF">GDO78_022070</name>
</gene>
<evidence type="ECO:0000313" key="2">
    <source>
        <dbReference type="Proteomes" id="UP000770717"/>
    </source>
</evidence>
<protein>
    <submittedName>
        <fullName evidence="1">Uncharacterized protein</fullName>
    </submittedName>
</protein>
<comment type="caution">
    <text evidence="1">The sequence shown here is derived from an EMBL/GenBank/DDBJ whole genome shotgun (WGS) entry which is preliminary data.</text>
</comment>
<organism evidence="1 2">
    <name type="scientific">Eleutherodactylus coqui</name>
    <name type="common">Puerto Rican coqui</name>
    <dbReference type="NCBI Taxonomy" id="57060"/>
    <lineage>
        <taxon>Eukaryota</taxon>
        <taxon>Metazoa</taxon>
        <taxon>Chordata</taxon>
        <taxon>Craniata</taxon>
        <taxon>Vertebrata</taxon>
        <taxon>Euteleostomi</taxon>
        <taxon>Amphibia</taxon>
        <taxon>Batrachia</taxon>
        <taxon>Anura</taxon>
        <taxon>Neobatrachia</taxon>
        <taxon>Hyloidea</taxon>
        <taxon>Eleutherodactylidae</taxon>
        <taxon>Eleutherodactylinae</taxon>
        <taxon>Eleutherodactylus</taxon>
        <taxon>Eleutherodactylus</taxon>
    </lineage>
</organism>
<dbReference type="EMBL" id="WNTK01000752">
    <property type="protein sequence ID" value="KAG9468724.1"/>
    <property type="molecule type" value="Genomic_DNA"/>
</dbReference>
<accession>A0A8J6JYL5</accession>
<sequence length="81" mass="9423">MTRPRWKSLQSLETDPRKIMSSDFILQSGAREESPSREAPIGDVKQMQTILENHKILQFHPYCGECFQTVRSKLHIFPSAY</sequence>
<dbReference type="Proteomes" id="UP000770717">
    <property type="component" value="Unassembled WGS sequence"/>
</dbReference>
<proteinExistence type="predicted"/>
<keyword evidence="2" id="KW-1185">Reference proteome</keyword>